<evidence type="ECO:0000313" key="3">
    <source>
        <dbReference type="Proteomes" id="UP001365542"/>
    </source>
</evidence>
<sequence length="153" mass="16944">MKFSVAIGFSISMASTITAMVPMLPRAPSSSQTSLPACSKHLTHVVTYPATTTVYPSTITRTYEYPCDHCTISWTTVIRGAPEDTVATVTADKPGLTMVPKCVDPKVFLAHHKSHHNGHHHHNEKQGHHREVKRDGEYKDFAAMQKMGAYLGW</sequence>
<evidence type="ECO:0000256" key="1">
    <source>
        <dbReference type="SAM" id="SignalP"/>
    </source>
</evidence>
<protein>
    <submittedName>
        <fullName evidence="2">Uncharacterized protein</fullName>
    </submittedName>
</protein>
<feature type="signal peptide" evidence="1">
    <location>
        <begin position="1"/>
        <end position="19"/>
    </location>
</feature>
<dbReference type="Proteomes" id="UP001365542">
    <property type="component" value="Unassembled WGS sequence"/>
</dbReference>
<evidence type="ECO:0000313" key="2">
    <source>
        <dbReference type="EMBL" id="KAK6525229.1"/>
    </source>
</evidence>
<dbReference type="AlphaFoldDB" id="A0AAV9WV34"/>
<dbReference type="EMBL" id="JAVHJO010000017">
    <property type="protein sequence ID" value="KAK6525229.1"/>
    <property type="molecule type" value="Genomic_DNA"/>
</dbReference>
<accession>A0AAV9WV34</accession>
<comment type="caution">
    <text evidence="2">The sequence shown here is derived from an EMBL/GenBank/DDBJ whole genome shotgun (WGS) entry which is preliminary data.</text>
</comment>
<name>A0AAV9WV34_9PEZI</name>
<feature type="chain" id="PRO_5043956612" evidence="1">
    <location>
        <begin position="20"/>
        <end position="153"/>
    </location>
</feature>
<reference evidence="2 3" key="1">
    <citation type="submission" date="2019-10" db="EMBL/GenBank/DDBJ databases">
        <authorList>
            <person name="Palmer J.M."/>
        </authorList>
    </citation>
    <scope>NUCLEOTIDE SEQUENCE [LARGE SCALE GENOMIC DNA]</scope>
    <source>
        <strain evidence="2 3">TWF694</strain>
    </source>
</reference>
<keyword evidence="3" id="KW-1185">Reference proteome</keyword>
<keyword evidence="1" id="KW-0732">Signal</keyword>
<proteinExistence type="predicted"/>
<organism evidence="2 3">
    <name type="scientific">Orbilia ellipsospora</name>
    <dbReference type="NCBI Taxonomy" id="2528407"/>
    <lineage>
        <taxon>Eukaryota</taxon>
        <taxon>Fungi</taxon>
        <taxon>Dikarya</taxon>
        <taxon>Ascomycota</taxon>
        <taxon>Pezizomycotina</taxon>
        <taxon>Orbiliomycetes</taxon>
        <taxon>Orbiliales</taxon>
        <taxon>Orbiliaceae</taxon>
        <taxon>Orbilia</taxon>
    </lineage>
</organism>
<gene>
    <name evidence="2" type="ORF">TWF694_005375</name>
</gene>